<dbReference type="Gene3D" id="3.40.50.720">
    <property type="entry name" value="NAD(P)-binding Rossmann-like Domain"/>
    <property type="match status" value="1"/>
</dbReference>
<dbReference type="SUPFAM" id="SSF51735">
    <property type="entry name" value="NAD(P)-binding Rossmann-fold domains"/>
    <property type="match status" value="1"/>
</dbReference>
<dbReference type="EMBL" id="VDGH01000001">
    <property type="protein sequence ID" value="TQR16625.1"/>
    <property type="molecule type" value="Genomic_DNA"/>
</dbReference>
<accession>A0A544TGN3</accession>
<proteinExistence type="predicted"/>
<dbReference type="PANTHER" id="PTHR13812">
    <property type="entry name" value="KETIMINE REDUCTASE MU-CRYSTALLIN"/>
    <property type="match status" value="1"/>
</dbReference>
<dbReference type="InterPro" id="IPR023401">
    <property type="entry name" value="ODC_N"/>
</dbReference>
<dbReference type="RefSeq" id="WP_142536868.1">
    <property type="nucleotide sequence ID" value="NZ_BMIE01000002.1"/>
</dbReference>
<keyword evidence="2" id="KW-1185">Reference proteome</keyword>
<protein>
    <submittedName>
        <fullName evidence="1">Ornithine cyclodeaminase</fullName>
    </submittedName>
</protein>
<dbReference type="InterPro" id="IPR036291">
    <property type="entry name" value="NAD(P)-bd_dom_sf"/>
</dbReference>
<evidence type="ECO:0000313" key="1">
    <source>
        <dbReference type="EMBL" id="TQR16625.1"/>
    </source>
</evidence>
<sequence>MSKKTEFLYLSEPDLINVGVLDIKNSVEVAEDVFKLLSKGDYLMGGSNANSHGMGIVFPKTSPFPNMPVAGPDRRFVAMPAYLGGEYDICGNKWYGSNAENKQKGLPRSVLTLMLNDKDTGEPLSLMSANLISASRTGAIPGVATKYLAKSDSAVCAVIGCGPINQVCFEAIASQAANLNKAIFYNRSIEKAQQLAKWCTDELGIDGVVSTNLEETIRQADIITIAVSRTAPLNLENSWFKEGALILFSGPGSADEDFWKNNKIIYDNYKLHEAYVEEAIQSGDKQAYYNGVIGGPIYKLIDEGKIASLKDSTSMGEIILGEKQGRVSDSEKIIFVSCGMAVFDVALGFNLYQKALENRVGQNLLLWESSLQS</sequence>
<reference evidence="1 2" key="1">
    <citation type="submission" date="2019-05" db="EMBL/GenBank/DDBJ databases">
        <title>Psychrobacillus vulpis sp. nov., a new species isolated from feces of a red fox that inhabits in The Tablas de Daimiel Natural Park, Albacete, Spain.</title>
        <authorList>
            <person name="Rodriguez M."/>
            <person name="Reina J.C."/>
            <person name="Bejar V."/>
            <person name="Llamas I."/>
        </authorList>
    </citation>
    <scope>NUCLEOTIDE SEQUENCE [LARGE SCALE GENOMIC DNA]</scope>
    <source>
        <strain evidence="1 2">NEAU-3TGS17</strain>
    </source>
</reference>
<dbReference type="GO" id="GO:0005737">
    <property type="term" value="C:cytoplasm"/>
    <property type="evidence" value="ECO:0007669"/>
    <property type="project" value="TreeGrafter"/>
</dbReference>
<dbReference type="PANTHER" id="PTHR13812:SF19">
    <property type="entry name" value="KETIMINE REDUCTASE MU-CRYSTALLIN"/>
    <property type="match status" value="1"/>
</dbReference>
<dbReference type="OrthoDB" id="9792005at2"/>
<comment type="caution">
    <text evidence="1">The sequence shown here is derived from an EMBL/GenBank/DDBJ whole genome shotgun (WGS) entry which is preliminary data.</text>
</comment>
<dbReference type="Gene3D" id="3.30.1780.10">
    <property type="entry name" value="ornithine cyclodeaminase, domain 1"/>
    <property type="match status" value="1"/>
</dbReference>
<organism evidence="1 2">
    <name type="scientific">Psychrobacillus lasiicapitis</name>
    <dbReference type="NCBI Taxonomy" id="1636719"/>
    <lineage>
        <taxon>Bacteria</taxon>
        <taxon>Bacillati</taxon>
        <taxon>Bacillota</taxon>
        <taxon>Bacilli</taxon>
        <taxon>Bacillales</taxon>
        <taxon>Bacillaceae</taxon>
        <taxon>Psychrobacillus</taxon>
    </lineage>
</organism>
<dbReference type="Proteomes" id="UP000317316">
    <property type="component" value="Unassembled WGS sequence"/>
</dbReference>
<dbReference type="NCBIfam" id="NF004848">
    <property type="entry name" value="PRK06199.1"/>
    <property type="match status" value="1"/>
</dbReference>
<dbReference type="Pfam" id="PF02423">
    <property type="entry name" value="OCD_Mu_crystall"/>
    <property type="match status" value="1"/>
</dbReference>
<evidence type="ECO:0000313" key="2">
    <source>
        <dbReference type="Proteomes" id="UP000317316"/>
    </source>
</evidence>
<dbReference type="InterPro" id="IPR003462">
    <property type="entry name" value="ODC_Mu_crystall"/>
</dbReference>
<dbReference type="PIRSF" id="PIRSF001439">
    <property type="entry name" value="CryM"/>
    <property type="match status" value="1"/>
</dbReference>
<name>A0A544TGN3_9BACI</name>
<gene>
    <name evidence="1" type="ORF">FG382_00185</name>
</gene>
<dbReference type="AlphaFoldDB" id="A0A544TGN3"/>